<evidence type="ECO:0000313" key="2">
    <source>
        <dbReference type="Proteomes" id="UP000257109"/>
    </source>
</evidence>
<reference evidence="1" key="1">
    <citation type="submission" date="2018-05" db="EMBL/GenBank/DDBJ databases">
        <title>Draft genome of Mucuna pruriens seed.</title>
        <authorList>
            <person name="Nnadi N.E."/>
            <person name="Vos R."/>
            <person name="Hasami M.H."/>
            <person name="Devisetty U.K."/>
            <person name="Aguiy J.C."/>
        </authorList>
    </citation>
    <scope>NUCLEOTIDE SEQUENCE [LARGE SCALE GENOMIC DNA]</scope>
    <source>
        <strain evidence="1">JCA_2017</strain>
    </source>
</reference>
<protein>
    <submittedName>
        <fullName evidence="1">Uncharacterized protein</fullName>
    </submittedName>
</protein>
<evidence type="ECO:0000313" key="1">
    <source>
        <dbReference type="EMBL" id="RDX76274.1"/>
    </source>
</evidence>
<organism evidence="1 2">
    <name type="scientific">Mucuna pruriens</name>
    <name type="common">Velvet bean</name>
    <name type="synonym">Dolichos pruriens</name>
    <dbReference type="NCBI Taxonomy" id="157652"/>
    <lineage>
        <taxon>Eukaryota</taxon>
        <taxon>Viridiplantae</taxon>
        <taxon>Streptophyta</taxon>
        <taxon>Embryophyta</taxon>
        <taxon>Tracheophyta</taxon>
        <taxon>Spermatophyta</taxon>
        <taxon>Magnoliopsida</taxon>
        <taxon>eudicotyledons</taxon>
        <taxon>Gunneridae</taxon>
        <taxon>Pentapetalae</taxon>
        <taxon>rosids</taxon>
        <taxon>fabids</taxon>
        <taxon>Fabales</taxon>
        <taxon>Fabaceae</taxon>
        <taxon>Papilionoideae</taxon>
        <taxon>50 kb inversion clade</taxon>
        <taxon>NPAAA clade</taxon>
        <taxon>indigoferoid/millettioid clade</taxon>
        <taxon>Phaseoleae</taxon>
        <taxon>Mucuna</taxon>
    </lineage>
</organism>
<proteinExistence type="predicted"/>
<dbReference type="EMBL" id="QJKJ01009562">
    <property type="protein sequence ID" value="RDX76274.1"/>
    <property type="molecule type" value="Genomic_DNA"/>
</dbReference>
<gene>
    <name evidence="1" type="ORF">CR513_43749</name>
</gene>
<sequence length="45" mass="5179">MIMKDKGEVETNKESNNDLISFLEEDNEELPHDGDLLVVRIVMSM</sequence>
<dbReference type="Proteomes" id="UP000257109">
    <property type="component" value="Unassembled WGS sequence"/>
</dbReference>
<accession>A0A371FDA3</accession>
<feature type="non-terminal residue" evidence="1">
    <location>
        <position position="45"/>
    </location>
</feature>
<comment type="caution">
    <text evidence="1">The sequence shown here is derived from an EMBL/GenBank/DDBJ whole genome shotgun (WGS) entry which is preliminary data.</text>
</comment>
<dbReference type="AlphaFoldDB" id="A0A371FDA3"/>
<name>A0A371FDA3_MUCPR</name>
<keyword evidence="2" id="KW-1185">Reference proteome</keyword>